<keyword evidence="5" id="KW-1185">Reference proteome</keyword>
<sequence>MRHRFLFSGVGLFTLLIVLLIIFWSWDWFVPLVNRKATAALGRPTTIAHLHVRLGFVTRVTVDDLKSEQPKGFENENAPFFTAQHATVKFDVWNYIVHRRIFIPLIALDTPRADIRRRADGTNNYTFGTSDSSSTDTSSTGFSPSSLKELQISDGHVRLRDDRLKADMNTALHTTPPAGTGDRGTIVADTTGRYANQPIEGHFVGGALLSLTDAASPYPVDLNIHNGPTHATLKGTVDDPMAFKGTKLKLHFSGPDMALLYPLTGIPIPRTPAYDITGRLDYTEKRIRFDDFAGKMGSSDIGGTVVIDPHQKVPFVEAALHSHRVDIEDLSGFIGGKPGPATASEKKADAKDPNVLPDTPIDVPKLNAVNAHVTYKGDRIQNKRVPLDNIDAEVSVQDGAIDLKKLNFAVGKGTLASTATLTPGKGGFTTRAKFDFRQIDLAHIVSTTTGTPAEGGVIGGNFTLNSTGNSLASLMANGNGGLTLVLDRGGDISALLPEILGLQLGNALLSALGLPSHTQLDCFIADMPLRNGVVDTRTLLLETRETRTLGRGSISFRSNSLDYSLTTRAIHPTILSIPGAFNITGPLKSPTVLPGAEIIGRTAAAVGLGFVFPPLALLPTIQLGVGKGSRCEAAVQAVNANPAAGIKPGGVTQARAADQNGKGATTVTSPSHAKGAKASPASVRAAWKKKLDKAGH</sequence>
<keyword evidence="2" id="KW-0812">Transmembrane</keyword>
<organism evidence="4 5">
    <name type="scientific">Brytella acorum</name>
    <dbReference type="NCBI Taxonomy" id="2959299"/>
    <lineage>
        <taxon>Bacteria</taxon>
        <taxon>Pseudomonadati</taxon>
        <taxon>Pseudomonadota</taxon>
        <taxon>Alphaproteobacteria</taxon>
        <taxon>Acetobacterales</taxon>
        <taxon>Acetobacteraceae</taxon>
        <taxon>Brytella</taxon>
    </lineage>
</organism>
<reference evidence="4" key="1">
    <citation type="submission" date="2023-03" db="EMBL/GenBank/DDBJ databases">
        <authorList>
            <person name="Cleenwerck I."/>
        </authorList>
    </citation>
    <scope>NUCLEOTIDE SEQUENCE</scope>
    <source>
        <strain evidence="4">LMG 32879</strain>
    </source>
</reference>
<feature type="region of interest" description="Disordered" evidence="1">
    <location>
        <begin position="646"/>
        <end position="684"/>
    </location>
</feature>
<evidence type="ECO:0000313" key="4">
    <source>
        <dbReference type="EMBL" id="CAI9121601.1"/>
    </source>
</evidence>
<dbReference type="GO" id="GO:0090313">
    <property type="term" value="P:regulation of protein targeting to membrane"/>
    <property type="evidence" value="ECO:0007669"/>
    <property type="project" value="TreeGrafter"/>
</dbReference>
<feature type="region of interest" description="Disordered" evidence="1">
    <location>
        <begin position="336"/>
        <end position="361"/>
    </location>
</feature>
<accession>A0AA35VE90</accession>
<gene>
    <name evidence="4" type="ORF">LMG32879_002448</name>
</gene>
<feature type="region of interest" description="Disordered" evidence="1">
    <location>
        <begin position="121"/>
        <end position="146"/>
    </location>
</feature>
<dbReference type="RefSeq" id="WP_289842945.1">
    <property type="nucleotide sequence ID" value="NZ_CATKSH010000018.1"/>
</dbReference>
<dbReference type="PANTHER" id="PTHR30441">
    <property type="entry name" value="DUF748 DOMAIN-CONTAINING PROTEIN"/>
    <property type="match status" value="1"/>
</dbReference>
<dbReference type="GO" id="GO:0005886">
    <property type="term" value="C:plasma membrane"/>
    <property type="evidence" value="ECO:0007669"/>
    <property type="project" value="TreeGrafter"/>
</dbReference>
<feature type="domain" description="AsmA" evidence="3">
    <location>
        <begin position="190"/>
        <end position="537"/>
    </location>
</feature>
<evidence type="ECO:0000313" key="5">
    <source>
        <dbReference type="Proteomes" id="UP001176960"/>
    </source>
</evidence>
<keyword evidence="2" id="KW-1133">Transmembrane helix</keyword>
<dbReference type="InterPro" id="IPR007844">
    <property type="entry name" value="AsmA"/>
</dbReference>
<feature type="transmembrane region" description="Helical" evidence="2">
    <location>
        <begin position="5"/>
        <end position="26"/>
    </location>
</feature>
<comment type="caution">
    <text evidence="4">The sequence shown here is derived from an EMBL/GenBank/DDBJ whole genome shotgun (WGS) entry which is preliminary data.</text>
</comment>
<keyword evidence="2" id="KW-0472">Membrane</keyword>
<evidence type="ECO:0000256" key="1">
    <source>
        <dbReference type="SAM" id="MobiDB-lite"/>
    </source>
</evidence>
<dbReference type="Pfam" id="PF05170">
    <property type="entry name" value="AsmA"/>
    <property type="match status" value="1"/>
</dbReference>
<dbReference type="InterPro" id="IPR052894">
    <property type="entry name" value="AsmA-related"/>
</dbReference>
<dbReference type="EMBL" id="CATKSH010000018">
    <property type="protein sequence ID" value="CAI9121601.1"/>
    <property type="molecule type" value="Genomic_DNA"/>
</dbReference>
<protein>
    <submittedName>
        <fullName evidence="4">AsmA family protein</fullName>
    </submittedName>
</protein>
<evidence type="ECO:0000259" key="3">
    <source>
        <dbReference type="Pfam" id="PF05170"/>
    </source>
</evidence>
<feature type="compositionally biased region" description="Polar residues" evidence="1">
    <location>
        <begin position="662"/>
        <end position="671"/>
    </location>
</feature>
<evidence type="ECO:0000256" key="2">
    <source>
        <dbReference type="SAM" id="Phobius"/>
    </source>
</evidence>
<feature type="compositionally biased region" description="Low complexity" evidence="1">
    <location>
        <begin position="126"/>
        <end position="146"/>
    </location>
</feature>
<dbReference type="PANTHER" id="PTHR30441:SF9">
    <property type="entry name" value="ASMA FAMILY PROTEIN YHJG"/>
    <property type="match status" value="1"/>
</dbReference>
<name>A0AA35VE90_9PROT</name>
<dbReference type="Proteomes" id="UP001176960">
    <property type="component" value="Unassembled WGS sequence"/>
</dbReference>
<dbReference type="AlphaFoldDB" id="A0AA35VE90"/>
<proteinExistence type="predicted"/>